<keyword evidence="5 7" id="KW-1133">Transmembrane helix</keyword>
<sequence>MTAANIEPGRPGTAPAGGDLDPRDGRDADGTAAAGLSIKARTQGELVFRRFVRHRGAMIGLFFFLAIIVLAVTSIGMGPIPGWWDKSYTGTGSVVDGGRPTLDVFPGFLDGDGMAIGENPFGQDSIGRDYFATTMRGAQLSLTIALIVGLVATVIGTVVGSVAGYFGGLVENVLMRFVDVIITIPLLLLAAVVARATDGSALILGLLLGLVSWTSLSRLVRGEVLSIKEREFVEAARAMGASPARIITRHILPNIISTIIVSATLTIAAAILIETALSFLGFGVRPPDTSLGRLISDYQTAFATRPWLFWFPGLFIIGIALSVNFIGDGLRDAFDPRQNKVRA</sequence>
<evidence type="ECO:0000313" key="10">
    <source>
        <dbReference type="EMBL" id="MFC3686776.1"/>
    </source>
</evidence>
<comment type="similarity">
    <text evidence="7">Belongs to the binding-protein-dependent transport system permease family.</text>
</comment>
<protein>
    <submittedName>
        <fullName evidence="10">ABC transporter permease</fullName>
    </submittedName>
</protein>
<feature type="transmembrane region" description="Helical" evidence="7">
    <location>
        <begin position="173"/>
        <end position="194"/>
    </location>
</feature>
<feature type="transmembrane region" description="Helical" evidence="7">
    <location>
        <begin position="307"/>
        <end position="327"/>
    </location>
</feature>
<dbReference type="InterPro" id="IPR025966">
    <property type="entry name" value="OppC_N"/>
</dbReference>
<dbReference type="PANTHER" id="PTHR43386:SF1">
    <property type="entry name" value="D,D-DIPEPTIDE TRANSPORT SYSTEM PERMEASE PROTEIN DDPC-RELATED"/>
    <property type="match status" value="1"/>
</dbReference>
<evidence type="ECO:0000256" key="5">
    <source>
        <dbReference type="ARBA" id="ARBA00022989"/>
    </source>
</evidence>
<evidence type="ECO:0000256" key="2">
    <source>
        <dbReference type="ARBA" id="ARBA00022448"/>
    </source>
</evidence>
<dbReference type="Gene3D" id="1.10.3720.10">
    <property type="entry name" value="MetI-like"/>
    <property type="match status" value="1"/>
</dbReference>
<keyword evidence="4 7" id="KW-0812">Transmembrane</keyword>
<dbReference type="SUPFAM" id="SSF161098">
    <property type="entry name" value="MetI-like"/>
    <property type="match status" value="1"/>
</dbReference>
<comment type="caution">
    <text evidence="10">The sequence shown here is derived from an EMBL/GenBank/DDBJ whole genome shotgun (WGS) entry which is preliminary data.</text>
</comment>
<feature type="transmembrane region" description="Helical" evidence="7">
    <location>
        <begin position="200"/>
        <end position="220"/>
    </location>
</feature>
<feature type="transmembrane region" description="Helical" evidence="7">
    <location>
        <begin position="140"/>
        <end position="166"/>
    </location>
</feature>
<accession>A0ABV7WDY8</accession>
<dbReference type="Proteomes" id="UP001595685">
    <property type="component" value="Unassembled WGS sequence"/>
</dbReference>
<dbReference type="CDD" id="cd06261">
    <property type="entry name" value="TM_PBP2"/>
    <property type="match status" value="1"/>
</dbReference>
<evidence type="ECO:0000313" key="11">
    <source>
        <dbReference type="Proteomes" id="UP001595685"/>
    </source>
</evidence>
<feature type="transmembrane region" description="Helical" evidence="7">
    <location>
        <begin position="59"/>
        <end position="80"/>
    </location>
</feature>
<dbReference type="InterPro" id="IPR000515">
    <property type="entry name" value="MetI-like"/>
</dbReference>
<reference evidence="11" key="1">
    <citation type="journal article" date="2019" name="Int. J. Syst. Evol. Microbiol.">
        <title>The Global Catalogue of Microorganisms (GCM) 10K type strain sequencing project: providing services to taxonomists for standard genome sequencing and annotation.</title>
        <authorList>
            <consortium name="The Broad Institute Genomics Platform"/>
            <consortium name="The Broad Institute Genome Sequencing Center for Infectious Disease"/>
            <person name="Wu L."/>
            <person name="Ma J."/>
        </authorList>
    </citation>
    <scope>NUCLEOTIDE SEQUENCE [LARGE SCALE GENOMIC DNA]</scope>
    <source>
        <strain evidence="11">NCAIM B.02333</strain>
    </source>
</reference>
<feature type="region of interest" description="Disordered" evidence="8">
    <location>
        <begin position="1"/>
        <end position="28"/>
    </location>
</feature>
<evidence type="ECO:0000259" key="9">
    <source>
        <dbReference type="PROSITE" id="PS50928"/>
    </source>
</evidence>
<keyword evidence="2 7" id="KW-0813">Transport</keyword>
<dbReference type="Pfam" id="PF00528">
    <property type="entry name" value="BPD_transp_1"/>
    <property type="match status" value="1"/>
</dbReference>
<dbReference type="EMBL" id="JBHRWW010000001">
    <property type="protein sequence ID" value="MFC3686776.1"/>
    <property type="molecule type" value="Genomic_DNA"/>
</dbReference>
<organism evidence="10 11">
    <name type="scientific">Aquipuribacter hungaricus</name>
    <dbReference type="NCBI Taxonomy" id="545624"/>
    <lineage>
        <taxon>Bacteria</taxon>
        <taxon>Bacillati</taxon>
        <taxon>Actinomycetota</taxon>
        <taxon>Actinomycetes</taxon>
        <taxon>Micrococcales</taxon>
        <taxon>Intrasporangiaceae</taxon>
        <taxon>Aquipuribacter</taxon>
    </lineage>
</organism>
<keyword evidence="6 7" id="KW-0472">Membrane</keyword>
<keyword evidence="3" id="KW-1003">Cell membrane</keyword>
<evidence type="ECO:0000256" key="8">
    <source>
        <dbReference type="SAM" id="MobiDB-lite"/>
    </source>
</evidence>
<evidence type="ECO:0000256" key="1">
    <source>
        <dbReference type="ARBA" id="ARBA00004651"/>
    </source>
</evidence>
<dbReference type="PROSITE" id="PS50928">
    <property type="entry name" value="ABC_TM1"/>
    <property type="match status" value="1"/>
</dbReference>
<evidence type="ECO:0000256" key="4">
    <source>
        <dbReference type="ARBA" id="ARBA00022692"/>
    </source>
</evidence>
<evidence type="ECO:0000256" key="6">
    <source>
        <dbReference type="ARBA" id="ARBA00023136"/>
    </source>
</evidence>
<dbReference type="PANTHER" id="PTHR43386">
    <property type="entry name" value="OLIGOPEPTIDE TRANSPORT SYSTEM PERMEASE PROTEIN APPC"/>
    <property type="match status" value="1"/>
</dbReference>
<gene>
    <name evidence="10" type="ORF">ACFOLH_00300</name>
</gene>
<comment type="subcellular location">
    <subcellularLocation>
        <location evidence="1 7">Cell membrane</location>
        <topology evidence="1 7">Multi-pass membrane protein</topology>
    </subcellularLocation>
</comment>
<dbReference type="InterPro" id="IPR035906">
    <property type="entry name" value="MetI-like_sf"/>
</dbReference>
<feature type="transmembrane region" description="Helical" evidence="7">
    <location>
        <begin position="255"/>
        <end position="282"/>
    </location>
</feature>
<keyword evidence="11" id="KW-1185">Reference proteome</keyword>
<dbReference type="RefSeq" id="WP_340289152.1">
    <property type="nucleotide sequence ID" value="NZ_JBBEOI010000005.1"/>
</dbReference>
<dbReference type="Pfam" id="PF12911">
    <property type="entry name" value="OppC_N"/>
    <property type="match status" value="1"/>
</dbReference>
<feature type="domain" description="ABC transmembrane type-1" evidence="9">
    <location>
        <begin position="142"/>
        <end position="327"/>
    </location>
</feature>
<proteinExistence type="inferred from homology"/>
<dbReference type="InterPro" id="IPR050366">
    <property type="entry name" value="BP-dependent_transpt_permease"/>
</dbReference>
<name>A0ABV7WDY8_9MICO</name>
<evidence type="ECO:0000256" key="7">
    <source>
        <dbReference type="RuleBase" id="RU363032"/>
    </source>
</evidence>
<evidence type="ECO:0000256" key="3">
    <source>
        <dbReference type="ARBA" id="ARBA00022475"/>
    </source>
</evidence>